<keyword evidence="2" id="KW-1185">Reference proteome</keyword>
<proteinExistence type="predicted"/>
<name>A0A1Y2M143_EPING</name>
<evidence type="ECO:0000313" key="2">
    <source>
        <dbReference type="Proteomes" id="UP000193240"/>
    </source>
</evidence>
<dbReference type="Proteomes" id="UP000193240">
    <property type="component" value="Unassembled WGS sequence"/>
</dbReference>
<organism evidence="1 2">
    <name type="scientific">Epicoccum nigrum</name>
    <name type="common">Soil fungus</name>
    <name type="synonym">Epicoccum purpurascens</name>
    <dbReference type="NCBI Taxonomy" id="105696"/>
    <lineage>
        <taxon>Eukaryota</taxon>
        <taxon>Fungi</taxon>
        <taxon>Dikarya</taxon>
        <taxon>Ascomycota</taxon>
        <taxon>Pezizomycotina</taxon>
        <taxon>Dothideomycetes</taxon>
        <taxon>Pleosporomycetidae</taxon>
        <taxon>Pleosporales</taxon>
        <taxon>Pleosporineae</taxon>
        <taxon>Didymellaceae</taxon>
        <taxon>Epicoccum</taxon>
    </lineage>
</organism>
<dbReference type="STRING" id="105696.A0A1Y2M143"/>
<dbReference type="PANTHER" id="PTHR40788:SF2">
    <property type="entry name" value="CLR5 DOMAIN-CONTAINING PROTEIN"/>
    <property type="match status" value="1"/>
</dbReference>
<dbReference type="InParanoid" id="A0A1Y2M143"/>
<dbReference type="PANTHER" id="PTHR40788">
    <property type="entry name" value="CLR5 DOMAIN-CONTAINING PROTEIN-RELATED"/>
    <property type="match status" value="1"/>
</dbReference>
<gene>
    <name evidence="1" type="ORF">B5807_05501</name>
</gene>
<reference evidence="1 2" key="1">
    <citation type="journal article" date="2017" name="Genome Announc.">
        <title>Genome sequence of the saprophytic ascomycete Epicoccum nigrum ICMP 19927 strain isolated from New Zealand.</title>
        <authorList>
            <person name="Fokin M."/>
            <person name="Fleetwood D."/>
            <person name="Weir B.S."/>
            <person name="Villas-Boas S.G."/>
        </authorList>
    </citation>
    <scope>NUCLEOTIDE SEQUENCE [LARGE SCALE GENOMIC DNA]</scope>
    <source>
        <strain evidence="1 2">ICMP 19927</strain>
    </source>
</reference>
<evidence type="ECO:0000313" key="1">
    <source>
        <dbReference type="EMBL" id="OSS49177.1"/>
    </source>
</evidence>
<sequence>MSFLDGNSYEKYAQLIEWSNTDEQKQSLSAGRTVHVDQGMQILLLQHHILRFLVRCTIQLVEDVLVQDPHGSLVLPPEPPALTGNTSGRTLFHIIAREAPYRLPAALDLTKLEELTSAQKFQAIEHVWALREDPSYFANAIEEQRNHRNELIFDMAGKVHLYAQDFPLYARALRHLIMDACFMVFFWDRVSKGMAKLHDLSSKYADVISVHADLPAELFSEFANMRFFLERVSLDIITMIKTYFPASPPLREYFYRAKYEGVACLVMPHVEKHKKQNAKLLHLLNLIDMFGDKGFRDYITIHVIMDELESFMQRDVESKALISPFMASLISQLAIITECLYQLHCFQPWARKVENTIQEQRIEFSRRYDAFIRSWSYIDLAHRSFDKPEQNRLCKMGNPRDGKFDYPADERFTRVNVDKMRSAEAALDKLWGATNAHWLRMAGCTPIGLIKEIIGKRVLHRTPAWVEPPNLVKTINSLSKGTAPVLPFSGHVHDKSKDITGSFKKPSVATKAKEKTHVAVEIKEELVTTTPTKSPPTAFVIDKRSFKVFRNMFHSPNSPNQSGQVIWTDFLHAMVSIGFAAEKLQGSVWHFSPSTLAAERSIQFHEPHPSNTLPITWARRYGRRLNRAFGWTADTFKLA</sequence>
<accession>A0A1Y2M143</accession>
<dbReference type="AlphaFoldDB" id="A0A1Y2M143"/>
<protein>
    <submittedName>
        <fullName evidence="1">Uncharacterized protein</fullName>
    </submittedName>
</protein>
<dbReference type="EMBL" id="KZ107844">
    <property type="protein sequence ID" value="OSS49177.1"/>
    <property type="molecule type" value="Genomic_DNA"/>
</dbReference>
<dbReference type="OMA" id="WLLQTLW"/>